<protein>
    <submittedName>
        <fullName evidence="2">NERD domain-containing protein</fullName>
    </submittedName>
</protein>
<accession>A0A5D4KLJ0</accession>
<dbReference type="Proteomes" id="UP000323317">
    <property type="component" value="Unassembled WGS sequence"/>
</dbReference>
<feature type="domain" description="NERD" evidence="1">
    <location>
        <begin position="37"/>
        <end position="150"/>
    </location>
</feature>
<gene>
    <name evidence="2" type="ORF">FZC79_02740</name>
</gene>
<comment type="caution">
    <text evidence="2">The sequence shown here is derived from an EMBL/GenBank/DDBJ whole genome shotgun (WGS) entry which is preliminary data.</text>
</comment>
<dbReference type="InterPro" id="IPR011528">
    <property type="entry name" value="NERD"/>
</dbReference>
<evidence type="ECO:0000313" key="2">
    <source>
        <dbReference type="EMBL" id="TYR77750.1"/>
    </source>
</evidence>
<dbReference type="PROSITE" id="PS50965">
    <property type="entry name" value="NERD"/>
    <property type="match status" value="1"/>
</dbReference>
<name>A0A5D4KLJ0_9BACI</name>
<dbReference type="AlphaFoldDB" id="A0A5D4KLJ0"/>
<organism evidence="2 3">
    <name type="scientific">Rossellomorea vietnamensis</name>
    <dbReference type="NCBI Taxonomy" id="218284"/>
    <lineage>
        <taxon>Bacteria</taxon>
        <taxon>Bacillati</taxon>
        <taxon>Bacillota</taxon>
        <taxon>Bacilli</taxon>
        <taxon>Bacillales</taxon>
        <taxon>Bacillaceae</taxon>
        <taxon>Rossellomorea</taxon>
    </lineage>
</organism>
<dbReference type="EMBL" id="VTEH01000001">
    <property type="protein sequence ID" value="TYR77750.1"/>
    <property type="molecule type" value="Genomic_DNA"/>
</dbReference>
<proteinExistence type="predicted"/>
<reference evidence="2 3" key="1">
    <citation type="submission" date="2019-08" db="EMBL/GenBank/DDBJ databases">
        <title>Bacillus genomes from the desert of Cuatro Cienegas, Coahuila.</title>
        <authorList>
            <person name="Olmedo-Alvarez G."/>
        </authorList>
    </citation>
    <scope>NUCLEOTIDE SEQUENCE [LARGE SCALE GENOMIC DNA]</scope>
    <source>
        <strain evidence="2 3">CH40_1T</strain>
    </source>
</reference>
<evidence type="ECO:0000259" key="1">
    <source>
        <dbReference type="PROSITE" id="PS50965"/>
    </source>
</evidence>
<sequence>MIMKGRVESDELRLLKILNARTTLPEKDLKNLIASEKGYLGELKFDEWAIPLVNEMVFLNDLMLEHQGSKFQIDSCALASKTIFHFEVKNFEGDYQIKNGNWISPSGEEKKDPLIQLKRTESLIRQYTQQLGFHCNVESYLIFINPEFYLYNPPNNPFIIYNPQLNRFMKKFQNRSLKLNKFDLKLAEKLCSHHIEESPYLRLPHYSFEDLRKGILCTKCHGFYEASLGKSLVCKSCGGSELKSPAILRTVEEFKLLFPDEKVTTKRIQIMCGGIIDIKTIRRNLSGHFIMKGFGKHSYYV</sequence>
<evidence type="ECO:0000313" key="3">
    <source>
        <dbReference type="Proteomes" id="UP000323317"/>
    </source>
</evidence>
<dbReference type="Pfam" id="PF08378">
    <property type="entry name" value="NERD"/>
    <property type="match status" value="1"/>
</dbReference>